<proteinExistence type="predicted"/>
<organism evidence="2">
    <name type="scientific">Arion vulgaris</name>
    <dbReference type="NCBI Taxonomy" id="1028688"/>
    <lineage>
        <taxon>Eukaryota</taxon>
        <taxon>Metazoa</taxon>
        <taxon>Spiralia</taxon>
        <taxon>Lophotrochozoa</taxon>
        <taxon>Mollusca</taxon>
        <taxon>Gastropoda</taxon>
        <taxon>Heterobranchia</taxon>
        <taxon>Euthyneura</taxon>
        <taxon>Panpulmonata</taxon>
        <taxon>Eupulmonata</taxon>
        <taxon>Stylommatophora</taxon>
        <taxon>Helicina</taxon>
        <taxon>Arionoidea</taxon>
        <taxon>Arionidae</taxon>
        <taxon>Arion</taxon>
    </lineage>
</organism>
<gene>
    <name evidence="2" type="primary">ORF28599</name>
</gene>
<feature type="compositionally biased region" description="Polar residues" evidence="1">
    <location>
        <begin position="23"/>
        <end position="38"/>
    </location>
</feature>
<evidence type="ECO:0000256" key="1">
    <source>
        <dbReference type="SAM" id="MobiDB-lite"/>
    </source>
</evidence>
<reference evidence="2" key="1">
    <citation type="submission" date="2014-12" db="EMBL/GenBank/DDBJ databases">
        <title>Insight into the proteome of Arion vulgaris.</title>
        <authorList>
            <person name="Aradska J."/>
            <person name="Bulat T."/>
            <person name="Smidak R."/>
            <person name="Sarate P."/>
            <person name="Gangsoo J."/>
            <person name="Sialana F."/>
            <person name="Bilban M."/>
            <person name="Lubec G."/>
        </authorList>
    </citation>
    <scope>NUCLEOTIDE SEQUENCE</scope>
    <source>
        <tissue evidence="2">Skin</tissue>
    </source>
</reference>
<accession>A0A0B6YKU7</accession>
<feature type="non-terminal residue" evidence="2">
    <location>
        <position position="139"/>
    </location>
</feature>
<sequence length="139" mass="14783">SDEDKNKLSPSPHDVSPNPYDINYSQRDISPSARSPTDQPKKPPRKKPLSFRRLEQGPHLPTEASSGGGNYVNLDPTVEKALVDARASTELASIDQPNNVGNTAITTSIPTTSTTTTIASVFTSSISATITSINTSSET</sequence>
<feature type="region of interest" description="Disordered" evidence="1">
    <location>
        <begin position="1"/>
        <end position="74"/>
    </location>
</feature>
<dbReference type="EMBL" id="HACG01009952">
    <property type="protein sequence ID" value="CEK56817.1"/>
    <property type="molecule type" value="Transcribed_RNA"/>
</dbReference>
<name>A0A0B6YKU7_9EUPU</name>
<dbReference type="AlphaFoldDB" id="A0A0B6YKU7"/>
<evidence type="ECO:0000313" key="2">
    <source>
        <dbReference type="EMBL" id="CEK56817.1"/>
    </source>
</evidence>
<feature type="non-terminal residue" evidence="2">
    <location>
        <position position="1"/>
    </location>
</feature>
<protein>
    <submittedName>
        <fullName evidence="2">Uncharacterized protein</fullName>
    </submittedName>
</protein>